<dbReference type="Proteomes" id="UP000027195">
    <property type="component" value="Unassembled WGS sequence"/>
</dbReference>
<sequence length="311" mass="33154">MTAAPAPAARSQSPRKPSSGSDAYYGHEEPAKLASAFITNLFACPELPPPSSANPSSPSPTLAQFIAYSLHRTRLHSSVTFAALFLLNRLKGRFPAARGSSGHRLFISAFMIASKIICDDTYSNKSWCVVGQGMFSLREINQMEREMCAYLEWVLTVPKEELEVFEAELKKEYGADRSPKTMLPIVTASSLPTPPRSAAGSVVSLAAAAGLATPPMDSMDSMPRAAHHHSSPSDDKLAYPSPEASPISLSPSHSDSSTPASSTCQTPPSVESSSPMTEPDSAMPKSIKTGGRTVPRIVRDPSFAFAAPAVW</sequence>
<dbReference type="Pfam" id="PF00134">
    <property type="entry name" value="Cyclin_N"/>
    <property type="match status" value="1"/>
</dbReference>
<feature type="compositionally biased region" description="Low complexity" evidence="1">
    <location>
        <begin position="245"/>
        <end position="262"/>
    </location>
</feature>
<dbReference type="GO" id="GO:0019901">
    <property type="term" value="F:protein kinase binding"/>
    <property type="evidence" value="ECO:0007669"/>
    <property type="project" value="InterPro"/>
</dbReference>
<feature type="compositionally biased region" description="Low complexity" evidence="1">
    <location>
        <begin position="1"/>
        <end position="19"/>
    </location>
</feature>
<name>A0A067N8A0_BOTB1</name>
<dbReference type="CDD" id="cd20557">
    <property type="entry name" value="CYCLIN_ScPCL1-like"/>
    <property type="match status" value="1"/>
</dbReference>
<feature type="region of interest" description="Disordered" evidence="1">
    <location>
        <begin position="214"/>
        <end position="295"/>
    </location>
</feature>
<dbReference type="InterPro" id="IPR013922">
    <property type="entry name" value="Cyclin_PHO80-like"/>
</dbReference>
<feature type="compositionally biased region" description="Polar residues" evidence="1">
    <location>
        <begin position="263"/>
        <end position="276"/>
    </location>
</feature>
<dbReference type="EMBL" id="KL198018">
    <property type="protein sequence ID" value="KDQ20006.1"/>
    <property type="molecule type" value="Genomic_DNA"/>
</dbReference>
<evidence type="ECO:0000313" key="4">
    <source>
        <dbReference type="Proteomes" id="UP000027195"/>
    </source>
</evidence>
<dbReference type="InParanoid" id="A0A067N8A0"/>
<dbReference type="HOGENOM" id="CLU_050728_0_0_1"/>
<accession>A0A067N8A0</accession>
<dbReference type="SUPFAM" id="SSF47954">
    <property type="entry name" value="Cyclin-like"/>
    <property type="match status" value="1"/>
</dbReference>
<evidence type="ECO:0000256" key="1">
    <source>
        <dbReference type="SAM" id="MobiDB-lite"/>
    </source>
</evidence>
<dbReference type="InterPro" id="IPR006671">
    <property type="entry name" value="Cyclin_N"/>
</dbReference>
<feature type="region of interest" description="Disordered" evidence="1">
    <location>
        <begin position="1"/>
        <end position="26"/>
    </location>
</feature>
<gene>
    <name evidence="3" type="ORF">BOTBODRAFT_184015</name>
</gene>
<dbReference type="PANTHER" id="PTHR15615:SF108">
    <property type="entry name" value="PROTEIN CNPPD1"/>
    <property type="match status" value="1"/>
</dbReference>
<dbReference type="GO" id="GO:0000307">
    <property type="term" value="C:cyclin-dependent protein kinase holoenzyme complex"/>
    <property type="evidence" value="ECO:0007669"/>
    <property type="project" value="TreeGrafter"/>
</dbReference>
<dbReference type="InterPro" id="IPR036915">
    <property type="entry name" value="Cyclin-like_sf"/>
</dbReference>
<evidence type="ECO:0000313" key="3">
    <source>
        <dbReference type="EMBL" id="KDQ20006.1"/>
    </source>
</evidence>
<protein>
    <recommendedName>
        <fullName evidence="2">Cyclin N-terminal domain-containing protein</fullName>
    </recommendedName>
</protein>
<keyword evidence="4" id="KW-1185">Reference proteome</keyword>
<dbReference type="OrthoDB" id="244495at2759"/>
<dbReference type="GO" id="GO:0016538">
    <property type="term" value="F:cyclin-dependent protein serine/threonine kinase regulator activity"/>
    <property type="evidence" value="ECO:0007669"/>
    <property type="project" value="TreeGrafter"/>
</dbReference>
<feature type="domain" description="Cyclin N-terminal" evidence="2">
    <location>
        <begin position="61"/>
        <end position="155"/>
    </location>
</feature>
<dbReference type="GO" id="GO:0005634">
    <property type="term" value="C:nucleus"/>
    <property type="evidence" value="ECO:0007669"/>
    <property type="project" value="TreeGrafter"/>
</dbReference>
<dbReference type="AlphaFoldDB" id="A0A067N8A0"/>
<dbReference type="PANTHER" id="PTHR15615">
    <property type="match status" value="1"/>
</dbReference>
<proteinExistence type="predicted"/>
<dbReference type="Gene3D" id="1.10.472.10">
    <property type="entry name" value="Cyclin-like"/>
    <property type="match status" value="1"/>
</dbReference>
<organism evidence="3 4">
    <name type="scientific">Botryobasidium botryosum (strain FD-172 SS1)</name>
    <dbReference type="NCBI Taxonomy" id="930990"/>
    <lineage>
        <taxon>Eukaryota</taxon>
        <taxon>Fungi</taxon>
        <taxon>Dikarya</taxon>
        <taxon>Basidiomycota</taxon>
        <taxon>Agaricomycotina</taxon>
        <taxon>Agaricomycetes</taxon>
        <taxon>Cantharellales</taxon>
        <taxon>Botryobasidiaceae</taxon>
        <taxon>Botryobasidium</taxon>
    </lineage>
</organism>
<evidence type="ECO:0000259" key="2">
    <source>
        <dbReference type="Pfam" id="PF00134"/>
    </source>
</evidence>
<reference evidence="4" key="1">
    <citation type="journal article" date="2014" name="Proc. Natl. Acad. Sci. U.S.A.">
        <title>Extensive sampling of basidiomycete genomes demonstrates inadequacy of the white-rot/brown-rot paradigm for wood decay fungi.</title>
        <authorList>
            <person name="Riley R."/>
            <person name="Salamov A.A."/>
            <person name="Brown D.W."/>
            <person name="Nagy L.G."/>
            <person name="Floudas D."/>
            <person name="Held B.W."/>
            <person name="Levasseur A."/>
            <person name="Lombard V."/>
            <person name="Morin E."/>
            <person name="Otillar R."/>
            <person name="Lindquist E.A."/>
            <person name="Sun H."/>
            <person name="LaButti K.M."/>
            <person name="Schmutz J."/>
            <person name="Jabbour D."/>
            <person name="Luo H."/>
            <person name="Baker S.E."/>
            <person name="Pisabarro A.G."/>
            <person name="Walton J.D."/>
            <person name="Blanchette R.A."/>
            <person name="Henrissat B."/>
            <person name="Martin F."/>
            <person name="Cullen D."/>
            <person name="Hibbett D.S."/>
            <person name="Grigoriev I.V."/>
        </authorList>
    </citation>
    <scope>NUCLEOTIDE SEQUENCE [LARGE SCALE GENOMIC DNA]</scope>
    <source>
        <strain evidence="4">FD-172 SS1</strain>
    </source>
</reference>
<dbReference type="STRING" id="930990.A0A067N8A0"/>